<dbReference type="UniPathway" id="UPA00223">
    <property type="reaction ID" value="UER00717"/>
</dbReference>
<dbReference type="PIRSF" id="PIRSF001369">
    <property type="entry name" value="Citrate_synth"/>
    <property type="match status" value="1"/>
</dbReference>
<dbReference type="Proteomes" id="UP000315995">
    <property type="component" value="Chromosome"/>
</dbReference>
<accession>A0A4Y6Q2Q0</accession>
<dbReference type="Pfam" id="PF00285">
    <property type="entry name" value="Citrate_synt"/>
    <property type="match status" value="1"/>
</dbReference>
<sequence>MVARGLADVVAVATRLSKVDGRAGELIIGGYPVERLAGERGFEAVAGLLWGTDLSSQEVQEELGRLRVELFDRLEGSPAVRLSEPMDALRAGLAGLEASGELVEDALTVTAAVPVINALWWRQQTGEAPFAPSASRGHVADAIAMVVGEEVDPSVARAFEKYLVTVSDHGMNASTFTARVIASTRSDLVSAVVGAVGALKGPLHGGAPGPVLDMLDEIGSPERAEEWIRAELAAGRRIMGMGHRVYRVRDPRAAVFEGALSELSVTGETAARLEVARAVERTAERVLAERYPERNLKANVEFYTAVLLEAVGLPRELFTPAFAAGRILGWSAHVMEQAAEDRLIRPRSAYVGEIYG</sequence>
<evidence type="ECO:0000256" key="4">
    <source>
        <dbReference type="ARBA" id="ARBA00049288"/>
    </source>
</evidence>
<evidence type="ECO:0000256" key="1">
    <source>
        <dbReference type="ARBA" id="ARBA00005163"/>
    </source>
</evidence>
<keyword evidence="7" id="KW-0012">Acyltransferase</keyword>
<dbReference type="GO" id="GO:0005829">
    <property type="term" value="C:cytosol"/>
    <property type="evidence" value="ECO:0007669"/>
    <property type="project" value="TreeGrafter"/>
</dbReference>
<dbReference type="GO" id="GO:0005975">
    <property type="term" value="P:carbohydrate metabolic process"/>
    <property type="evidence" value="ECO:0007669"/>
    <property type="project" value="TreeGrafter"/>
</dbReference>
<gene>
    <name evidence="7" type="ORF">FIV42_01330</name>
</gene>
<dbReference type="OrthoDB" id="9800864at2"/>
<organism evidence="7 8">
    <name type="scientific">Persicimonas caeni</name>
    <dbReference type="NCBI Taxonomy" id="2292766"/>
    <lineage>
        <taxon>Bacteria</taxon>
        <taxon>Deltaproteobacteria</taxon>
        <taxon>Bradymonadales</taxon>
        <taxon>Bradymonadaceae</taxon>
        <taxon>Persicimonas</taxon>
    </lineage>
</organism>
<dbReference type="PRINTS" id="PR00143">
    <property type="entry name" value="CITRTSNTHASE"/>
</dbReference>
<feature type="active site" evidence="6">
    <location>
        <position position="243"/>
    </location>
</feature>
<proteinExistence type="inferred from homology"/>
<keyword evidence="8" id="KW-1185">Reference proteome</keyword>
<reference evidence="7 8" key="1">
    <citation type="submission" date="2019-06" db="EMBL/GenBank/DDBJ databases">
        <title>Persicimonas caeni gen. nov., sp. nov., a predatory bacterium isolated from solar saltern.</title>
        <authorList>
            <person name="Wang S."/>
        </authorList>
    </citation>
    <scope>NUCLEOTIDE SEQUENCE [LARGE SCALE GENOMIC DNA]</scope>
    <source>
        <strain evidence="7 8">YN101</strain>
    </source>
</reference>
<dbReference type="GO" id="GO:0036440">
    <property type="term" value="F:citrate synthase activity"/>
    <property type="evidence" value="ECO:0007669"/>
    <property type="project" value="UniProtKB-EC"/>
</dbReference>
<dbReference type="PANTHER" id="PTHR11739">
    <property type="entry name" value="CITRATE SYNTHASE"/>
    <property type="match status" value="1"/>
</dbReference>
<accession>A0A5B8YE29</accession>
<comment type="similarity">
    <text evidence="2 5">Belongs to the citrate synthase family.</text>
</comment>
<dbReference type="NCBIfam" id="NF009005">
    <property type="entry name" value="PRK12350.1"/>
    <property type="match status" value="1"/>
</dbReference>
<evidence type="ECO:0000313" key="7">
    <source>
        <dbReference type="EMBL" id="QDG54812.1"/>
    </source>
</evidence>
<dbReference type="EMBL" id="CP041186">
    <property type="protein sequence ID" value="QDG54812.1"/>
    <property type="molecule type" value="Genomic_DNA"/>
</dbReference>
<dbReference type="InterPro" id="IPR036969">
    <property type="entry name" value="Citrate_synthase_sf"/>
</dbReference>
<evidence type="ECO:0000313" key="8">
    <source>
        <dbReference type="Proteomes" id="UP000315995"/>
    </source>
</evidence>
<protein>
    <recommendedName>
        <fullName evidence="5">Citrate synthase</fullName>
    </recommendedName>
</protein>
<dbReference type="InterPro" id="IPR016142">
    <property type="entry name" value="Citrate_synth-like_lrg_a-sub"/>
</dbReference>
<evidence type="ECO:0000256" key="5">
    <source>
        <dbReference type="PIRNR" id="PIRNR001369"/>
    </source>
</evidence>
<dbReference type="PANTHER" id="PTHR11739:SF23">
    <property type="entry name" value="CITRATE SYNTHASE 2-RELATED"/>
    <property type="match status" value="1"/>
</dbReference>
<dbReference type="InterPro" id="IPR024176">
    <property type="entry name" value="Citrate_synthase_bac-typ"/>
</dbReference>
<dbReference type="InterPro" id="IPR016143">
    <property type="entry name" value="Citrate_synth-like_sm_a-sub"/>
</dbReference>
<dbReference type="GO" id="GO:0006099">
    <property type="term" value="P:tricarboxylic acid cycle"/>
    <property type="evidence" value="ECO:0007669"/>
    <property type="project" value="UniProtKB-UniPathway"/>
</dbReference>
<name>A0A4Y6Q2Q0_PERCE</name>
<comment type="catalytic activity">
    <reaction evidence="4">
        <text>oxaloacetate + acetyl-CoA + H2O = citrate + CoA + H(+)</text>
        <dbReference type="Rhea" id="RHEA:16845"/>
        <dbReference type="ChEBI" id="CHEBI:15377"/>
        <dbReference type="ChEBI" id="CHEBI:15378"/>
        <dbReference type="ChEBI" id="CHEBI:16452"/>
        <dbReference type="ChEBI" id="CHEBI:16947"/>
        <dbReference type="ChEBI" id="CHEBI:57287"/>
        <dbReference type="ChEBI" id="CHEBI:57288"/>
        <dbReference type="EC" id="2.3.3.16"/>
    </reaction>
</comment>
<evidence type="ECO:0000256" key="6">
    <source>
        <dbReference type="PIRSR" id="PIRSR001369-1"/>
    </source>
</evidence>
<dbReference type="InterPro" id="IPR002020">
    <property type="entry name" value="Citrate_synthase"/>
</dbReference>
<dbReference type="Gene3D" id="1.10.580.10">
    <property type="entry name" value="Citrate Synthase, domain 1"/>
    <property type="match status" value="1"/>
</dbReference>
<comment type="pathway">
    <text evidence="1">Carbohydrate metabolism; tricarboxylic acid cycle.</text>
</comment>
<dbReference type="Gene3D" id="1.10.230.10">
    <property type="entry name" value="Cytochrome P450-Terp, domain 2"/>
    <property type="match status" value="1"/>
</dbReference>
<feature type="active site" evidence="6">
    <location>
        <position position="301"/>
    </location>
</feature>
<dbReference type="SUPFAM" id="SSF48256">
    <property type="entry name" value="Citrate synthase"/>
    <property type="match status" value="1"/>
</dbReference>
<evidence type="ECO:0000256" key="2">
    <source>
        <dbReference type="ARBA" id="ARBA00010566"/>
    </source>
</evidence>
<keyword evidence="3 5" id="KW-0808">Transferase</keyword>
<evidence type="ECO:0000256" key="3">
    <source>
        <dbReference type="ARBA" id="ARBA00022679"/>
    </source>
</evidence>
<dbReference type="AlphaFoldDB" id="A0A4Y6Q2Q0"/>